<reference evidence="2 3" key="1">
    <citation type="journal article" date="2018" name="J. Microbiol.">
        <title>Baekduia soli gen. nov., sp. nov., a novel bacterium isolated from the soil of Baekdu Mountain and proposal of a novel family name, Baekduiaceae fam. nov.</title>
        <authorList>
            <person name="An D.S."/>
            <person name="Siddiqi M.Z."/>
            <person name="Kim K.H."/>
            <person name="Yu H.S."/>
            <person name="Im W.T."/>
        </authorList>
    </citation>
    <scope>NUCLEOTIDE SEQUENCE [LARGE SCALE GENOMIC DNA]</scope>
    <source>
        <strain evidence="2 3">BR7-21</strain>
    </source>
</reference>
<name>A0A5B8U882_9ACTN</name>
<sequence length="468" mass="47720">MRRLPLALALAALLPGAIAGAAGAATWSAPQTVSQVPHTFAGPLGTTVAGDGSLLAFWPWQDGLGAQATVGAAIADRPELPGFGPGQPPTSAFGLELRAPATLLDVAADGRSRMLALAQVPAGGSGPGGARRVRLQISAGTVAGGFGAPRTLVTGAVVYRPQLAVGADGTALVAWIEITRTAAGAVRRVVRVAERRPGGRFGAPSTLSGRGRADTLAVAVSGRGDEAVAFVREGRLLARLRRHGHGWGSVAGLARADGATTWELTAAADARGQMRVVWRRHQRSRSGVAARRSLEGTWAPVGRFTFRPAQVLEPDGVRETSLAPTPGGWPVAYAVDTPAGARPVLRVTPAGQGFGAPRYPARAQSGLRDVVLTWSPVGGIVVAWVQPVAGQDGDGLVRAAADDAGVPDAPFGPVEDASPAEAAHEVRLGADGRAGQPVAVWTARPQGTGPGIPTADVHTVVRSAVRLP</sequence>
<evidence type="ECO:0000256" key="1">
    <source>
        <dbReference type="SAM" id="SignalP"/>
    </source>
</evidence>
<gene>
    <name evidence="2" type="ORF">FSW04_15745</name>
</gene>
<evidence type="ECO:0000313" key="2">
    <source>
        <dbReference type="EMBL" id="QEC48882.1"/>
    </source>
</evidence>
<feature type="signal peptide" evidence="1">
    <location>
        <begin position="1"/>
        <end position="24"/>
    </location>
</feature>
<keyword evidence="3" id="KW-1185">Reference proteome</keyword>
<dbReference type="Proteomes" id="UP000321805">
    <property type="component" value="Chromosome"/>
</dbReference>
<feature type="chain" id="PRO_5038605495" evidence="1">
    <location>
        <begin position="25"/>
        <end position="468"/>
    </location>
</feature>
<dbReference type="AlphaFoldDB" id="A0A5B8U882"/>
<keyword evidence="1" id="KW-0732">Signal</keyword>
<proteinExistence type="predicted"/>
<dbReference type="OrthoDB" id="5241715at2"/>
<dbReference type="KEGG" id="bsol:FSW04_15745"/>
<evidence type="ECO:0000313" key="3">
    <source>
        <dbReference type="Proteomes" id="UP000321805"/>
    </source>
</evidence>
<dbReference type="EMBL" id="CP042430">
    <property type="protein sequence ID" value="QEC48882.1"/>
    <property type="molecule type" value="Genomic_DNA"/>
</dbReference>
<accession>A0A5B8U882</accession>
<dbReference type="RefSeq" id="WP_146920912.1">
    <property type="nucleotide sequence ID" value="NZ_CP042430.1"/>
</dbReference>
<protein>
    <submittedName>
        <fullName evidence="2">Uncharacterized protein</fullName>
    </submittedName>
</protein>
<organism evidence="2 3">
    <name type="scientific">Baekduia soli</name>
    <dbReference type="NCBI Taxonomy" id="496014"/>
    <lineage>
        <taxon>Bacteria</taxon>
        <taxon>Bacillati</taxon>
        <taxon>Actinomycetota</taxon>
        <taxon>Thermoleophilia</taxon>
        <taxon>Solirubrobacterales</taxon>
        <taxon>Baekduiaceae</taxon>
        <taxon>Baekduia</taxon>
    </lineage>
</organism>